<dbReference type="Proteomes" id="UP001056255">
    <property type="component" value="Chromosome I"/>
</dbReference>
<organism evidence="2 3">
    <name type="scientific">Grimontia kaedaensis</name>
    <dbReference type="NCBI Taxonomy" id="2872157"/>
    <lineage>
        <taxon>Bacteria</taxon>
        <taxon>Pseudomonadati</taxon>
        <taxon>Pseudomonadota</taxon>
        <taxon>Gammaproteobacteria</taxon>
        <taxon>Vibrionales</taxon>
        <taxon>Vibrionaceae</taxon>
        <taxon>Grimontia</taxon>
    </lineage>
</organism>
<reference evidence="2" key="1">
    <citation type="submission" date="2021-08" db="EMBL/GenBank/DDBJ databases">
        <authorList>
            <person name="Sakaguchi M."/>
            <person name="Kikuchi T."/>
            <person name="Urbanczyk H."/>
        </authorList>
    </citation>
    <scope>NUCLEOTIDE SEQUENCE</scope>
    <source>
        <strain evidence="2">020920N</strain>
    </source>
</reference>
<keyword evidence="1" id="KW-1133">Transmembrane helix</keyword>
<gene>
    <name evidence="2" type="ORF">K6Q96_06840</name>
</gene>
<protein>
    <submittedName>
        <fullName evidence="2">Uncharacterized protein</fullName>
    </submittedName>
</protein>
<feature type="transmembrane region" description="Helical" evidence="1">
    <location>
        <begin position="12"/>
        <end position="36"/>
    </location>
</feature>
<proteinExistence type="predicted"/>
<evidence type="ECO:0000256" key="1">
    <source>
        <dbReference type="SAM" id="Phobius"/>
    </source>
</evidence>
<keyword evidence="3" id="KW-1185">Reference proteome</keyword>
<evidence type="ECO:0000313" key="2">
    <source>
        <dbReference type="EMBL" id="USH03703.1"/>
    </source>
</evidence>
<evidence type="ECO:0000313" key="3">
    <source>
        <dbReference type="Proteomes" id="UP001056255"/>
    </source>
</evidence>
<sequence length="48" mass="5295">MGKAQETWICGFWTRIGALYTDILFLAIVGNLLGIVHKDFLAQLGGWG</sequence>
<dbReference type="EMBL" id="CP082275">
    <property type="protein sequence ID" value="USH03703.1"/>
    <property type="molecule type" value="Genomic_DNA"/>
</dbReference>
<name>A0ABY4WXK6_9GAMM</name>
<dbReference type="RefSeq" id="WP_251878939.1">
    <property type="nucleotide sequence ID" value="NZ_CP082275.1"/>
</dbReference>
<keyword evidence="1" id="KW-0472">Membrane</keyword>
<accession>A0ABY4WXK6</accession>
<keyword evidence="1" id="KW-0812">Transmembrane</keyword>